<dbReference type="Proteomes" id="UP000060602">
    <property type="component" value="Chromosome"/>
</dbReference>
<reference evidence="2" key="1">
    <citation type="submission" date="2015-12" db="EMBL/GenBank/DDBJ databases">
        <title>FDA dAtabase for Regulatory Grade micrObial Sequences (FDA-ARGOS): Supporting development and validation of Infectious Disease Dx tests.</title>
        <authorList>
            <person name="Case J."/>
            <person name="Tallon L."/>
            <person name="Sadzewicz L."/>
            <person name="Sengamalay N."/>
            <person name="Ott S."/>
            <person name="Godinez A."/>
            <person name="Nagaraj S."/>
            <person name="Nadendla S."/>
            <person name="Sichtig H."/>
        </authorList>
    </citation>
    <scope>NUCLEOTIDE SEQUENCE [LARGE SCALE GENOMIC DNA]</scope>
    <source>
        <strain evidence="2">FDAARGOS_147</strain>
    </source>
</reference>
<dbReference type="EMBL" id="CP014060">
    <property type="protein sequence ID" value="AMG38705.1"/>
    <property type="molecule type" value="Genomic_DNA"/>
</dbReference>
<sequence length="131" mass="13702">MEVTLHGVMGGPETGVRYLAAIVGCRPRLKAALAPLAVSGLATLDLSLWIGGGVTDHGQHGFEAKGRYQAAREQLGLVIAVPRHEAETTAGDAEQDAVLDWIRRGLAQPTLSAAARKLDLGAVSEALARAR</sequence>
<gene>
    <name evidence="1" type="ORF">AL504_23350</name>
</gene>
<organism evidence="1 2">
    <name type="scientific">Alcaligenes xylosoxydans xylosoxydans</name>
    <name type="common">Achromobacter xylosoxidans</name>
    <dbReference type="NCBI Taxonomy" id="85698"/>
    <lineage>
        <taxon>Bacteria</taxon>
        <taxon>Pseudomonadati</taxon>
        <taxon>Pseudomonadota</taxon>
        <taxon>Betaproteobacteria</taxon>
        <taxon>Burkholderiales</taxon>
        <taxon>Alcaligenaceae</taxon>
        <taxon>Achromobacter</taxon>
    </lineage>
</organism>
<dbReference type="RefSeq" id="WP_061073335.1">
    <property type="nucleotide sequence ID" value="NZ_CP014060.2"/>
</dbReference>
<proteinExistence type="predicted"/>
<dbReference type="AlphaFoldDB" id="A0A109XXQ5"/>
<evidence type="ECO:0000313" key="2">
    <source>
        <dbReference type="Proteomes" id="UP000060602"/>
    </source>
</evidence>
<protein>
    <submittedName>
        <fullName evidence="1">Uncharacterized protein</fullName>
    </submittedName>
</protein>
<name>A0A109XXQ5_ALCXX</name>
<accession>A0A109XXQ5</accession>
<evidence type="ECO:0000313" key="1">
    <source>
        <dbReference type="EMBL" id="AMG38705.1"/>
    </source>
</evidence>